<dbReference type="STRING" id="452589.G9NFS3"/>
<dbReference type="HOGENOM" id="CLU_039745_2_0_1"/>
<dbReference type="InterPro" id="IPR036249">
    <property type="entry name" value="Thioredoxin-like_sf"/>
</dbReference>
<dbReference type="eggNOG" id="ENOG502S039">
    <property type="taxonomic scope" value="Eukaryota"/>
</dbReference>
<dbReference type="SUPFAM" id="SSF47616">
    <property type="entry name" value="GST C-terminal domain-like"/>
    <property type="match status" value="1"/>
</dbReference>
<name>G9NFS3_HYPAI</name>
<comment type="caution">
    <text evidence="2">The sequence shown here is derived from an EMBL/GenBank/DDBJ whole genome shotgun (WGS) entry which is preliminary data.</text>
</comment>
<dbReference type="EMBL" id="ABDG02000013">
    <property type="protein sequence ID" value="EHK50786.1"/>
    <property type="molecule type" value="Genomic_DNA"/>
</dbReference>
<protein>
    <recommendedName>
        <fullName evidence="1">GST N-terminal domain-containing protein</fullName>
    </recommendedName>
</protein>
<dbReference type="InterPro" id="IPR036282">
    <property type="entry name" value="Glutathione-S-Trfase_C_sf"/>
</dbReference>
<evidence type="ECO:0000259" key="1">
    <source>
        <dbReference type="PROSITE" id="PS50404"/>
    </source>
</evidence>
<dbReference type="SUPFAM" id="SSF52833">
    <property type="entry name" value="Thioredoxin-like"/>
    <property type="match status" value="1"/>
</dbReference>
<reference evidence="2 3" key="1">
    <citation type="journal article" date="2011" name="Genome Biol.">
        <title>Comparative genome sequence analysis underscores mycoparasitism as the ancestral life style of Trichoderma.</title>
        <authorList>
            <person name="Kubicek C.P."/>
            <person name="Herrera-Estrella A."/>
            <person name="Seidl-Seiboth V."/>
            <person name="Martinez D.A."/>
            <person name="Druzhinina I.S."/>
            <person name="Thon M."/>
            <person name="Zeilinger S."/>
            <person name="Casas-Flores S."/>
            <person name="Horwitz B.A."/>
            <person name="Mukherjee P.K."/>
            <person name="Mukherjee M."/>
            <person name="Kredics L."/>
            <person name="Alcaraz L.D."/>
            <person name="Aerts A."/>
            <person name="Antal Z."/>
            <person name="Atanasova L."/>
            <person name="Cervantes-Badillo M.G."/>
            <person name="Challacombe J."/>
            <person name="Chertkov O."/>
            <person name="McCluskey K."/>
            <person name="Coulpier F."/>
            <person name="Deshpande N."/>
            <person name="von Doehren H."/>
            <person name="Ebbole D.J."/>
            <person name="Esquivel-Naranjo E.U."/>
            <person name="Fekete E."/>
            <person name="Flipphi M."/>
            <person name="Glaser F."/>
            <person name="Gomez-Rodriguez E.Y."/>
            <person name="Gruber S."/>
            <person name="Han C."/>
            <person name="Henrissat B."/>
            <person name="Hermosa R."/>
            <person name="Hernandez-Onate M."/>
            <person name="Karaffa L."/>
            <person name="Kosti I."/>
            <person name="Le Crom S."/>
            <person name="Lindquist E."/>
            <person name="Lucas S."/>
            <person name="Luebeck M."/>
            <person name="Luebeck P.S."/>
            <person name="Margeot A."/>
            <person name="Metz B."/>
            <person name="Misra M."/>
            <person name="Nevalainen H."/>
            <person name="Omann M."/>
            <person name="Packer N."/>
            <person name="Perrone G."/>
            <person name="Uresti-Rivera E.E."/>
            <person name="Salamov A."/>
            <person name="Schmoll M."/>
            <person name="Seiboth B."/>
            <person name="Shapiro H."/>
            <person name="Sukno S."/>
            <person name="Tamayo-Ramos J.A."/>
            <person name="Tisch D."/>
            <person name="Wiest A."/>
            <person name="Wilkinson H.H."/>
            <person name="Zhang M."/>
            <person name="Coutinho P.M."/>
            <person name="Kenerley C.M."/>
            <person name="Monte E."/>
            <person name="Baker S.E."/>
            <person name="Grigoriev I.V."/>
        </authorList>
    </citation>
    <scope>NUCLEOTIDE SEQUENCE [LARGE SCALE GENOMIC DNA]</scope>
    <source>
        <strain evidence="3">ATCC 20476 / IMI 206040</strain>
    </source>
</reference>
<evidence type="ECO:0000313" key="2">
    <source>
        <dbReference type="EMBL" id="EHK50786.1"/>
    </source>
</evidence>
<dbReference type="OMA" id="PRIGFRI"/>
<dbReference type="Pfam" id="PF13417">
    <property type="entry name" value="GST_N_3"/>
    <property type="match status" value="1"/>
</dbReference>
<dbReference type="CDD" id="cd00570">
    <property type="entry name" value="GST_N_family"/>
    <property type="match status" value="1"/>
</dbReference>
<dbReference type="Proteomes" id="UP000005426">
    <property type="component" value="Unassembled WGS sequence"/>
</dbReference>
<dbReference type="KEGG" id="tatv:25786583"/>
<dbReference type="InterPro" id="IPR004046">
    <property type="entry name" value="GST_C"/>
</dbReference>
<dbReference type="AlphaFoldDB" id="G9NFS3"/>
<dbReference type="GeneID" id="25786583"/>
<proteinExistence type="predicted"/>
<organism evidence="2 3">
    <name type="scientific">Hypocrea atroviridis (strain ATCC 20476 / IMI 206040)</name>
    <name type="common">Trichoderma atroviride</name>
    <dbReference type="NCBI Taxonomy" id="452589"/>
    <lineage>
        <taxon>Eukaryota</taxon>
        <taxon>Fungi</taxon>
        <taxon>Dikarya</taxon>
        <taxon>Ascomycota</taxon>
        <taxon>Pezizomycotina</taxon>
        <taxon>Sordariomycetes</taxon>
        <taxon>Hypocreomycetidae</taxon>
        <taxon>Hypocreales</taxon>
        <taxon>Hypocreaceae</taxon>
        <taxon>Trichoderma</taxon>
    </lineage>
</organism>
<dbReference type="OrthoDB" id="202840at2759"/>
<accession>G9NFS3</accession>
<gene>
    <name evidence="2" type="ORF">TRIATDRAFT_93330</name>
</gene>
<dbReference type="CDD" id="cd00299">
    <property type="entry name" value="GST_C_family"/>
    <property type="match status" value="1"/>
</dbReference>
<dbReference type="Gene3D" id="3.40.30.110">
    <property type="match status" value="2"/>
</dbReference>
<feature type="domain" description="GST N-terminal" evidence="1">
    <location>
        <begin position="9"/>
        <end position="88"/>
    </location>
</feature>
<sequence>MNLFGRDMSSILLHNFAASPFGEKVRLMLGLKHLTWQSVDAELIMPKPGLIALTGGYRKTPVMQIGADIYCDSRLIAEELEKRHPFPSLFPGNSKGLCLGLSGWSDENFHTASSGLIIAVLKSTFPPDLMADREKFFKGFIDVQNLEDEIPHLKVQLRAYASLVEEQLSDGRAFWLGSEPSLADFHAYVELWAARMHLPFAQDLLKAFHMMSEWEKRVKAIGHGERQEAGIAEAHDLARHSVPLPGAGIDPEDTLGLIDEDIVTVTPADYGKDPVTGRLVTLTVREVAVARDDPIAGQVVVHFPRIGYRVSCHMSPEIRR</sequence>
<dbReference type="Pfam" id="PF00043">
    <property type="entry name" value="GST_C"/>
    <property type="match status" value="1"/>
</dbReference>
<dbReference type="InterPro" id="IPR004045">
    <property type="entry name" value="Glutathione_S-Trfase_N"/>
</dbReference>
<evidence type="ECO:0000313" key="3">
    <source>
        <dbReference type="Proteomes" id="UP000005426"/>
    </source>
</evidence>
<dbReference type="PROSITE" id="PS50404">
    <property type="entry name" value="GST_NTER"/>
    <property type="match status" value="1"/>
</dbReference>
<keyword evidence="3" id="KW-1185">Reference proteome</keyword>